<dbReference type="SMART" id="SM00028">
    <property type="entry name" value="TPR"/>
    <property type="match status" value="7"/>
</dbReference>
<feature type="repeat" description="TPR" evidence="3">
    <location>
        <begin position="1099"/>
        <end position="1132"/>
    </location>
</feature>
<dbReference type="Gene3D" id="1.25.40.10">
    <property type="entry name" value="Tetratricopeptide repeat domain"/>
    <property type="match status" value="3"/>
</dbReference>
<feature type="coiled-coil region" evidence="4">
    <location>
        <begin position="378"/>
        <end position="412"/>
    </location>
</feature>
<proteinExistence type="predicted"/>
<keyword evidence="6" id="KW-1185">Reference proteome</keyword>
<feature type="repeat" description="TPR" evidence="3">
    <location>
        <begin position="929"/>
        <end position="962"/>
    </location>
</feature>
<dbReference type="Proteomes" id="UP000500857">
    <property type="component" value="Chromosome"/>
</dbReference>
<evidence type="ECO:0000256" key="2">
    <source>
        <dbReference type="ARBA" id="ARBA00022803"/>
    </source>
</evidence>
<evidence type="ECO:0000256" key="1">
    <source>
        <dbReference type="ARBA" id="ARBA00022737"/>
    </source>
</evidence>
<dbReference type="RefSeq" id="WP_168570597.1">
    <property type="nucleotide sequence ID" value="NZ_CP051167.1"/>
</dbReference>
<dbReference type="InterPro" id="IPR011990">
    <property type="entry name" value="TPR-like_helical_dom_sf"/>
</dbReference>
<protein>
    <submittedName>
        <fullName evidence="5">Tetratricopeptide repeat protein</fullName>
    </submittedName>
</protein>
<dbReference type="KEGG" id="oxy:HCG48_19205"/>
<dbReference type="Pfam" id="PF13414">
    <property type="entry name" value="TPR_11"/>
    <property type="match status" value="1"/>
</dbReference>
<dbReference type="PANTHER" id="PTHR44858:SF1">
    <property type="entry name" value="UDP-N-ACETYLGLUCOSAMINE--PEPTIDE N-ACETYLGLUCOSAMINYLTRANSFERASE SPINDLY-RELATED"/>
    <property type="match status" value="1"/>
</dbReference>
<evidence type="ECO:0000313" key="5">
    <source>
        <dbReference type="EMBL" id="QIZ72449.1"/>
    </source>
</evidence>
<sequence>MNKRSWLDIAEYLSVAGSVVGSGVAVASQQTVLFAAAAPISLSLILNLANRRRLQLSQPAAATEIVQLKQQMTDELAALRERIQGMPDDTELNQVLASVAKLSEELARVQHQVQNAQSLVQGVELNPIRQDLSVLREHCTTFQDALAQLGRRLDRVEGEGGVAVAPAKVERLESAIAQVQGKIAQVQAKLQKLDSVPENGDRAALSAQLEQLERRLQSIESTSGGSFEQQLDELRAGFEQLRDRAPQESGGDLSALDAQIEDLQRQQGELDRRLAPLLAVAPQIEAISQQWERQPERAQIEELRSSLADALGAIADINERLERGEFAVPAGDESDEAAFSEIEDLQGVDRALAKISESVGEVLDEMNRRLSPLEAVDLAAVREQLSGQGAAIAELREQCVQLRQSLAVVDDTLEDWAIDLSPATLDRMETAIVHIQERLMAPSGATPEEGETTPTAVVSEARIEQLQQELSQVAEAVAALEMATQSLAPKQEVYEKLAELRALSVEVREGTQKALGNGGRPVVEEVHTLREHLETLARSLPNPQHLQALESEIGEIAQKFDSRPELDQIQGLMQSISEVHQRLEIATLERGSDPDGDPPERGGIDAALESLSVSVAAVEARLNQLQGESFSGEQLDPMRSQIAELHSTVAQLSDRVETLSANSPGRVDRLEGALVQVQAKLDELAKGRDRAAVQGQIEHLSREILMLARNEGAAIAAGDDLDVQQLIAESIERHVGEINQRLQAIQPYRYQLAFDRPNIRAILEEALDTARDRLILVCPWVSRASLDASLLQKFEAALDRGVKICIGWGHLRDIDRGEFPVHVNQQWQSDPTDKRGLYDALNDLEALRRRYPEQFELKILGTHENFLVCDGSSEGSDKPQGFALLASDHFLSASAELPEREVGLKTTDPEILAGLVERFYEPILAPGNPQAYYNRGFERLDMGDYRGAVEDYTEALELDPQQATAYNNRGLAHFHLGELDGAIADYSASLELNPNESVVYFNRGFAYFNRGDYEAAIADYNNALRLAPEVTGAYFYRGEAYNQLGEHQRAIADYSEAIRLAPTDAVAYNNRGLARYNQGDYPGAIDDYTQAIRLNPDDAVAYSNRGVARSAISDYRAAIEDFDRALSVHPDYAGAYNNRGLARSEIGDLQGAIADLQRAAELFATQGDRSNERQALEALHKLRSTNN</sequence>
<keyword evidence="4" id="KW-0175">Coiled coil</keyword>
<keyword evidence="2 3" id="KW-0802">TPR repeat</keyword>
<dbReference type="PROSITE" id="PS50005">
    <property type="entry name" value="TPR"/>
    <property type="match status" value="6"/>
</dbReference>
<evidence type="ECO:0000313" key="6">
    <source>
        <dbReference type="Proteomes" id="UP000500857"/>
    </source>
</evidence>
<feature type="repeat" description="TPR" evidence="3">
    <location>
        <begin position="1031"/>
        <end position="1064"/>
    </location>
</feature>
<evidence type="ECO:0000256" key="3">
    <source>
        <dbReference type="PROSITE-ProRule" id="PRU00339"/>
    </source>
</evidence>
<dbReference type="AlphaFoldDB" id="A0A6H1U499"/>
<reference evidence="5 6" key="1">
    <citation type="submission" date="2020-04" db="EMBL/GenBank/DDBJ databases">
        <authorList>
            <person name="Basu S."/>
            <person name="Maruthanayagam V."/>
            <person name="Chakraborty S."/>
            <person name="Pramanik A."/>
            <person name="Mukherjee J."/>
            <person name="Brink B."/>
        </authorList>
    </citation>
    <scope>NUCLEOTIDE SEQUENCE [LARGE SCALE GENOMIC DNA]</scope>
    <source>
        <strain evidence="5 6">AP17</strain>
    </source>
</reference>
<feature type="coiled-coil region" evidence="4">
    <location>
        <begin position="62"/>
        <end position="126"/>
    </location>
</feature>
<dbReference type="InterPro" id="IPR050498">
    <property type="entry name" value="Ycf3"/>
</dbReference>
<feature type="repeat" description="TPR" evidence="3">
    <location>
        <begin position="1065"/>
        <end position="1098"/>
    </location>
</feature>
<dbReference type="SUPFAM" id="SSF48452">
    <property type="entry name" value="TPR-like"/>
    <property type="match status" value="1"/>
</dbReference>
<feature type="coiled-coil region" evidence="4">
    <location>
        <begin position="456"/>
        <end position="483"/>
    </location>
</feature>
<dbReference type="EMBL" id="CP051167">
    <property type="protein sequence ID" value="QIZ72449.1"/>
    <property type="molecule type" value="Genomic_DNA"/>
</dbReference>
<evidence type="ECO:0000256" key="4">
    <source>
        <dbReference type="SAM" id="Coils"/>
    </source>
</evidence>
<organism evidence="5 6">
    <name type="scientific">Oxynema aestuarii AP17</name>
    <dbReference type="NCBI Taxonomy" id="2064643"/>
    <lineage>
        <taxon>Bacteria</taxon>
        <taxon>Bacillati</taxon>
        <taxon>Cyanobacteriota</taxon>
        <taxon>Cyanophyceae</taxon>
        <taxon>Oscillatoriophycideae</taxon>
        <taxon>Oscillatoriales</taxon>
        <taxon>Oscillatoriaceae</taxon>
        <taxon>Oxynema</taxon>
        <taxon>Oxynema aestuarii</taxon>
    </lineage>
</organism>
<keyword evidence="1" id="KW-0677">Repeat</keyword>
<dbReference type="Gene3D" id="1.10.287.1490">
    <property type="match status" value="2"/>
</dbReference>
<feature type="coiled-coil region" evidence="4">
    <location>
        <begin position="169"/>
        <end position="222"/>
    </location>
</feature>
<feature type="repeat" description="TPR" evidence="3">
    <location>
        <begin position="963"/>
        <end position="996"/>
    </location>
</feature>
<dbReference type="GO" id="GO:0046813">
    <property type="term" value="P:receptor-mediated virion attachment to host cell"/>
    <property type="evidence" value="ECO:0007669"/>
    <property type="project" value="TreeGrafter"/>
</dbReference>
<accession>A0A6H1U499</accession>
<gene>
    <name evidence="5" type="ORF">HCG48_19205</name>
</gene>
<dbReference type="InterPro" id="IPR019734">
    <property type="entry name" value="TPR_rpt"/>
</dbReference>
<name>A0A6H1U499_9CYAN</name>
<dbReference type="PANTHER" id="PTHR44858">
    <property type="entry name" value="TETRATRICOPEPTIDE REPEAT PROTEIN 6"/>
    <property type="match status" value="1"/>
</dbReference>
<feature type="repeat" description="TPR" evidence="3">
    <location>
        <begin position="997"/>
        <end position="1030"/>
    </location>
</feature>
<dbReference type="GO" id="GO:0009279">
    <property type="term" value="C:cell outer membrane"/>
    <property type="evidence" value="ECO:0007669"/>
    <property type="project" value="TreeGrafter"/>
</dbReference>
<dbReference type="Pfam" id="PF13432">
    <property type="entry name" value="TPR_16"/>
    <property type="match status" value="3"/>
</dbReference>
<feature type="coiled-coil region" evidence="4">
    <location>
        <begin position="608"/>
        <end position="687"/>
    </location>
</feature>
<dbReference type="PROSITE" id="PS50293">
    <property type="entry name" value="TPR_REGION"/>
    <property type="match status" value="6"/>
</dbReference>